<organism evidence="2">
    <name type="scientific">Streptomyces sp. NBC_00119</name>
    <dbReference type="NCBI Taxonomy" id="2975659"/>
    <lineage>
        <taxon>Bacteria</taxon>
        <taxon>Bacillati</taxon>
        <taxon>Actinomycetota</taxon>
        <taxon>Actinomycetes</taxon>
        <taxon>Kitasatosporales</taxon>
        <taxon>Streptomycetaceae</taxon>
        <taxon>Streptomyces</taxon>
    </lineage>
</organism>
<dbReference type="Pfam" id="PF14559">
    <property type="entry name" value="TPR_19"/>
    <property type="match status" value="1"/>
</dbReference>
<evidence type="ECO:0008006" key="3">
    <source>
        <dbReference type="Google" id="ProtNLM"/>
    </source>
</evidence>
<reference evidence="2" key="1">
    <citation type="submission" date="2022-10" db="EMBL/GenBank/DDBJ databases">
        <title>The complete genomes of actinobacterial strains from the NBC collection.</title>
        <authorList>
            <person name="Joergensen T.S."/>
            <person name="Alvarez Arevalo M."/>
            <person name="Sterndorff E.B."/>
            <person name="Faurdal D."/>
            <person name="Vuksanovic O."/>
            <person name="Mourched A.-S."/>
            <person name="Charusanti P."/>
            <person name="Shaw S."/>
            <person name="Blin K."/>
            <person name="Weber T."/>
        </authorList>
    </citation>
    <scope>NUCLEOTIDE SEQUENCE</scope>
    <source>
        <strain evidence="2">NBC_00119</strain>
    </source>
</reference>
<feature type="region of interest" description="Disordered" evidence="1">
    <location>
        <begin position="118"/>
        <end position="160"/>
    </location>
</feature>
<proteinExistence type="predicted"/>
<protein>
    <recommendedName>
        <fullName evidence="3">Tetratricopeptide repeat protein</fullName>
    </recommendedName>
</protein>
<feature type="compositionally biased region" description="Pro residues" evidence="1">
    <location>
        <begin position="137"/>
        <end position="149"/>
    </location>
</feature>
<dbReference type="AlphaFoldDB" id="A0AAU1UAS6"/>
<feature type="compositionally biased region" description="Low complexity" evidence="1">
    <location>
        <begin position="127"/>
        <end position="136"/>
    </location>
</feature>
<gene>
    <name evidence="2" type="ORF">OHU69_22945</name>
</gene>
<sequence length="160" mass="17312">MTSDPGRLACPLPRCRAVNSATAETCRSCATPLRAWARLRAHPAKLFNSGLEAARSGRTATARDHFAAVVHWCPGDAEARSALALACLLLDDPEEARDQWHQVLTRRPNDATALKGLAHLDSRVTESPEPAESSTPPRNPQNPEPSEPPKPPEKEPATTE</sequence>
<feature type="compositionally biased region" description="Basic and acidic residues" evidence="1">
    <location>
        <begin position="150"/>
        <end position="160"/>
    </location>
</feature>
<evidence type="ECO:0000256" key="1">
    <source>
        <dbReference type="SAM" id="MobiDB-lite"/>
    </source>
</evidence>
<dbReference type="EMBL" id="CP108195">
    <property type="protein sequence ID" value="WTS13655.1"/>
    <property type="molecule type" value="Genomic_DNA"/>
</dbReference>
<evidence type="ECO:0000313" key="2">
    <source>
        <dbReference type="EMBL" id="WTS13655.1"/>
    </source>
</evidence>
<dbReference type="SUPFAM" id="SSF48452">
    <property type="entry name" value="TPR-like"/>
    <property type="match status" value="1"/>
</dbReference>
<name>A0AAU1UAS6_9ACTN</name>
<dbReference type="InterPro" id="IPR011990">
    <property type="entry name" value="TPR-like_helical_dom_sf"/>
</dbReference>
<dbReference type="Gene3D" id="1.25.40.10">
    <property type="entry name" value="Tetratricopeptide repeat domain"/>
    <property type="match status" value="1"/>
</dbReference>
<accession>A0AAU1UAS6</accession>